<gene>
    <name evidence="3" type="ORF">JYP50_04935</name>
</gene>
<evidence type="ECO:0000313" key="4">
    <source>
        <dbReference type="Proteomes" id="UP000664303"/>
    </source>
</evidence>
<dbReference type="Proteomes" id="UP000664303">
    <property type="component" value="Unassembled WGS sequence"/>
</dbReference>
<keyword evidence="1" id="KW-1133">Transmembrane helix</keyword>
<dbReference type="EMBL" id="JAFKCZ010000004">
    <property type="protein sequence ID" value="MBN7795921.1"/>
    <property type="molecule type" value="Genomic_DNA"/>
</dbReference>
<organism evidence="3 4">
    <name type="scientific">Parahaliea mediterranea</name>
    <dbReference type="NCBI Taxonomy" id="651086"/>
    <lineage>
        <taxon>Bacteria</taxon>
        <taxon>Pseudomonadati</taxon>
        <taxon>Pseudomonadota</taxon>
        <taxon>Gammaproteobacteria</taxon>
        <taxon>Cellvibrionales</taxon>
        <taxon>Halieaceae</taxon>
        <taxon>Parahaliea</taxon>
    </lineage>
</organism>
<reference evidence="3" key="1">
    <citation type="submission" date="2021-02" db="EMBL/GenBank/DDBJ databases">
        <title>PHA producing bacteria isolated from coastal sediment in Guangdong, Shenzhen.</title>
        <authorList>
            <person name="Zheng W."/>
            <person name="Yu S."/>
            <person name="Huang Y."/>
        </authorList>
    </citation>
    <scope>NUCLEOTIDE SEQUENCE</scope>
    <source>
        <strain evidence="3">TN14-10</strain>
    </source>
</reference>
<proteinExistence type="predicted"/>
<feature type="signal peptide" evidence="2">
    <location>
        <begin position="1"/>
        <end position="23"/>
    </location>
</feature>
<dbReference type="RefSeq" id="WP_206559377.1">
    <property type="nucleotide sequence ID" value="NZ_JAFKCZ010000004.1"/>
</dbReference>
<keyword evidence="1" id="KW-0472">Membrane</keyword>
<comment type="caution">
    <text evidence="3">The sequence shown here is derived from an EMBL/GenBank/DDBJ whole genome shotgun (WGS) entry which is preliminary data.</text>
</comment>
<evidence type="ECO:0000313" key="3">
    <source>
        <dbReference type="EMBL" id="MBN7795921.1"/>
    </source>
</evidence>
<protein>
    <submittedName>
        <fullName evidence="3">Uncharacterized protein</fullName>
    </submittedName>
</protein>
<name>A0A939DD26_9GAMM</name>
<keyword evidence="2" id="KW-0732">Signal</keyword>
<accession>A0A939DD26</accession>
<feature type="chain" id="PRO_5036911469" evidence="2">
    <location>
        <begin position="24"/>
        <end position="109"/>
    </location>
</feature>
<sequence>MKRLATVALAIGLSQVIATGVNAAERSELTDRHVVSSAFGPGASISSEDFLSDMELQQTHGKVAPLVMVATIAGLDIALMSFFYGVYVPNYASSGGGCLTCSDKNTDLQ</sequence>
<evidence type="ECO:0000256" key="2">
    <source>
        <dbReference type="SAM" id="SignalP"/>
    </source>
</evidence>
<dbReference type="AlphaFoldDB" id="A0A939DD26"/>
<feature type="transmembrane region" description="Helical" evidence="1">
    <location>
        <begin position="63"/>
        <end position="87"/>
    </location>
</feature>
<keyword evidence="1" id="KW-0812">Transmembrane</keyword>
<evidence type="ECO:0000256" key="1">
    <source>
        <dbReference type="SAM" id="Phobius"/>
    </source>
</evidence>
<keyword evidence="4" id="KW-1185">Reference proteome</keyword>